<accession>A0ABN8M9T7</accession>
<evidence type="ECO:0000313" key="2">
    <source>
        <dbReference type="Proteomes" id="UP001159427"/>
    </source>
</evidence>
<organism evidence="1 2">
    <name type="scientific">Porites evermanni</name>
    <dbReference type="NCBI Taxonomy" id="104178"/>
    <lineage>
        <taxon>Eukaryota</taxon>
        <taxon>Metazoa</taxon>
        <taxon>Cnidaria</taxon>
        <taxon>Anthozoa</taxon>
        <taxon>Hexacorallia</taxon>
        <taxon>Scleractinia</taxon>
        <taxon>Fungiina</taxon>
        <taxon>Poritidae</taxon>
        <taxon>Porites</taxon>
    </lineage>
</organism>
<keyword evidence="2" id="KW-1185">Reference proteome</keyword>
<proteinExistence type="predicted"/>
<evidence type="ECO:0000313" key="1">
    <source>
        <dbReference type="EMBL" id="CAH3024518.1"/>
    </source>
</evidence>
<dbReference type="Proteomes" id="UP001159427">
    <property type="component" value="Unassembled WGS sequence"/>
</dbReference>
<dbReference type="EMBL" id="CALNXI010000307">
    <property type="protein sequence ID" value="CAH3024518.1"/>
    <property type="molecule type" value="Genomic_DNA"/>
</dbReference>
<name>A0ABN8M9T7_9CNID</name>
<gene>
    <name evidence="1" type="ORF">PEVE_00023126</name>
</gene>
<protein>
    <submittedName>
        <fullName evidence="1">Uncharacterized protein</fullName>
    </submittedName>
</protein>
<sequence>MSGHEVYEASQNDYIEVVNIGEDNSDSEVTIFYRPNKGFKIVNAYLVSEKQRTRHGRDYTMLNIVSSKANRFVVRRYDDGEYYLENDDGFWMTEDQVNLN</sequence>
<comment type="caution">
    <text evidence="1">The sequence shown here is derived from an EMBL/GenBank/DDBJ whole genome shotgun (WGS) entry which is preliminary data.</text>
</comment>
<reference evidence="1 2" key="1">
    <citation type="submission" date="2022-05" db="EMBL/GenBank/DDBJ databases">
        <authorList>
            <consortium name="Genoscope - CEA"/>
            <person name="William W."/>
        </authorList>
    </citation>
    <scope>NUCLEOTIDE SEQUENCE [LARGE SCALE GENOMIC DNA]</scope>
</reference>